<keyword evidence="3" id="KW-0805">Transcription regulation</keyword>
<evidence type="ECO:0000259" key="8">
    <source>
        <dbReference type="SMART" id="SM00906"/>
    </source>
</evidence>
<evidence type="ECO:0000256" key="7">
    <source>
        <dbReference type="SAM" id="MobiDB-lite"/>
    </source>
</evidence>
<evidence type="ECO:0000256" key="4">
    <source>
        <dbReference type="ARBA" id="ARBA00023125"/>
    </source>
</evidence>
<dbReference type="GO" id="GO:0006351">
    <property type="term" value="P:DNA-templated transcription"/>
    <property type="evidence" value="ECO:0007669"/>
    <property type="project" value="InterPro"/>
</dbReference>
<keyword evidence="4" id="KW-0238">DNA-binding</keyword>
<evidence type="ECO:0000313" key="10">
    <source>
        <dbReference type="Proteomes" id="UP000481288"/>
    </source>
</evidence>
<dbReference type="CDD" id="cd12148">
    <property type="entry name" value="fungal_TF_MHR"/>
    <property type="match status" value="1"/>
</dbReference>
<evidence type="ECO:0000256" key="5">
    <source>
        <dbReference type="ARBA" id="ARBA00023163"/>
    </source>
</evidence>
<feature type="compositionally biased region" description="Polar residues" evidence="7">
    <location>
        <begin position="30"/>
        <end position="61"/>
    </location>
</feature>
<comment type="caution">
    <text evidence="9">The sequence shown here is derived from an EMBL/GenBank/DDBJ whole genome shotgun (WGS) entry which is preliminary data.</text>
</comment>
<dbReference type="CDD" id="cd00067">
    <property type="entry name" value="GAL4"/>
    <property type="match status" value="1"/>
</dbReference>
<evidence type="ECO:0000256" key="6">
    <source>
        <dbReference type="ARBA" id="ARBA00023242"/>
    </source>
</evidence>
<feature type="domain" description="Xylanolytic transcriptional activator regulatory" evidence="8">
    <location>
        <begin position="201"/>
        <end position="272"/>
    </location>
</feature>
<dbReference type="InterPro" id="IPR001138">
    <property type="entry name" value="Zn2Cys6_DnaBD"/>
</dbReference>
<name>A0A7D8UZT8_9HELO</name>
<feature type="region of interest" description="Disordered" evidence="7">
    <location>
        <begin position="17"/>
        <end position="70"/>
    </location>
</feature>
<dbReference type="Pfam" id="PF04082">
    <property type="entry name" value="Fungal_trans"/>
    <property type="match status" value="1"/>
</dbReference>
<reference evidence="9 10" key="1">
    <citation type="submission" date="2018-05" db="EMBL/GenBank/DDBJ databases">
        <title>Whole genome sequencing for identification of molecular markers to develop diagnostic detection tools for the regulated plant pathogen Lachnellula willkommii.</title>
        <authorList>
            <person name="Giroux E."/>
            <person name="Bilodeau G."/>
        </authorList>
    </citation>
    <scope>NUCLEOTIDE SEQUENCE [LARGE SCALE GENOMIC DNA]</scope>
    <source>
        <strain evidence="9 10">CBS 625.97</strain>
    </source>
</reference>
<keyword evidence="1" id="KW-0479">Metal-binding</keyword>
<sequence>CDGALPQCSTCQNKEECSYGISKRRGPSRGSESNGLLSRPQSLNASSPKISTPNNPSNKSFRSPRPQGVSEIPAETSKRLFQTYFDCIHPIWPLLYKPLFNSTDYTYPSPRIPAALVLAIFAIASCVDNSSVANTENTTQESRNCPEPRVFFEGALDVLQRGTEDDNAPQPMNIFVPSITNCQVFVLLALQQHGVAEYARAAILGGVAAAMATELRLHRAYEPNDLVEREVRSRLWWNLYILDKMMSGEIGRPVILRAEESDTPWPSISESDEFELMSQQLHMPGAQARNNSTKMLTMSALHTTISLSIIMERIYRQIYGIAARKTIRKDQIAGNRLRMQLWIELQDWEKGVDASPLRLDLSDELTSVPPTITNRVVMLTGTIMLHRPFIERWRPELDFAKPTSNPYDICLEAANRICVILEKYLERLLGGGPCDMVFTIFTAASILLHCSKKLEAAAAVDIRRRLKQCIHWLSVLGKSWKTAGTHHQLLNDLFDLPQALQEPKPVEIPAPETNAGKSLQPVESFANPMNPLTVPFPPAQPPSAFTDDWSFLRDFGDSTDQFYSWDVELRDLLDGGFTLDEGQNYV</sequence>
<dbReference type="PANTHER" id="PTHR31313:SF78">
    <property type="entry name" value="TRANSCRIPTION FACTOR DOMAIN-CONTAINING PROTEIN"/>
    <property type="match status" value="1"/>
</dbReference>
<keyword evidence="5" id="KW-0804">Transcription</keyword>
<organism evidence="9 10">
    <name type="scientific">Lachnellula cervina</name>
    <dbReference type="NCBI Taxonomy" id="1316786"/>
    <lineage>
        <taxon>Eukaryota</taxon>
        <taxon>Fungi</taxon>
        <taxon>Dikarya</taxon>
        <taxon>Ascomycota</taxon>
        <taxon>Pezizomycotina</taxon>
        <taxon>Leotiomycetes</taxon>
        <taxon>Helotiales</taxon>
        <taxon>Lachnaceae</taxon>
        <taxon>Lachnellula</taxon>
    </lineage>
</organism>
<dbReference type="SMART" id="SM00906">
    <property type="entry name" value="Fungal_trans"/>
    <property type="match status" value="1"/>
</dbReference>
<dbReference type="OrthoDB" id="4161332at2759"/>
<dbReference type="GO" id="GO:0000981">
    <property type="term" value="F:DNA-binding transcription factor activity, RNA polymerase II-specific"/>
    <property type="evidence" value="ECO:0007669"/>
    <property type="project" value="InterPro"/>
</dbReference>
<gene>
    <name evidence="9" type="ORF">LCER1_G003030</name>
</gene>
<dbReference type="GO" id="GO:0003677">
    <property type="term" value="F:DNA binding"/>
    <property type="evidence" value="ECO:0007669"/>
    <property type="project" value="UniProtKB-KW"/>
</dbReference>
<keyword evidence="6" id="KW-0539">Nucleus</keyword>
<keyword evidence="2" id="KW-0862">Zinc</keyword>
<feature type="non-terminal residue" evidence="9">
    <location>
        <position position="1"/>
    </location>
</feature>
<accession>A0A7D8UZT8</accession>
<dbReference type="Proteomes" id="UP000481288">
    <property type="component" value="Unassembled WGS sequence"/>
</dbReference>
<protein>
    <submittedName>
        <fullName evidence="9">Putative transcriptional regulatory protein C3C7.04</fullName>
    </submittedName>
</protein>
<evidence type="ECO:0000256" key="2">
    <source>
        <dbReference type="ARBA" id="ARBA00022833"/>
    </source>
</evidence>
<dbReference type="GO" id="GO:0008270">
    <property type="term" value="F:zinc ion binding"/>
    <property type="evidence" value="ECO:0007669"/>
    <property type="project" value="InterPro"/>
</dbReference>
<dbReference type="PANTHER" id="PTHR31313">
    <property type="entry name" value="TY1 ENHANCER ACTIVATOR"/>
    <property type="match status" value="1"/>
</dbReference>
<proteinExistence type="predicted"/>
<keyword evidence="10" id="KW-1185">Reference proteome</keyword>
<dbReference type="EMBL" id="QGMG01000224">
    <property type="protein sequence ID" value="TVY55622.1"/>
    <property type="molecule type" value="Genomic_DNA"/>
</dbReference>
<dbReference type="AlphaFoldDB" id="A0A7D8UZT8"/>
<evidence type="ECO:0000256" key="3">
    <source>
        <dbReference type="ARBA" id="ARBA00023015"/>
    </source>
</evidence>
<evidence type="ECO:0000313" key="9">
    <source>
        <dbReference type="EMBL" id="TVY55622.1"/>
    </source>
</evidence>
<evidence type="ECO:0000256" key="1">
    <source>
        <dbReference type="ARBA" id="ARBA00022723"/>
    </source>
</evidence>
<dbReference type="InterPro" id="IPR007219">
    <property type="entry name" value="XnlR_reg_dom"/>
</dbReference>
<dbReference type="InterPro" id="IPR051615">
    <property type="entry name" value="Transcr_Regulatory_Elem"/>
</dbReference>